<comment type="caution">
    <text evidence="5">The sequence shown here is derived from an EMBL/GenBank/DDBJ whole genome shotgun (WGS) entry which is preliminary data.</text>
</comment>
<sequence>MPSKWFYPASPLREYISTYILSDYTDGFVGTTTYMYPTGSAVLCFSLDRPAIFKEISSGQMIKHARFNFIHQFKQPRIYEVIAFPAKVLHVIFKPYGAYRLLGIPQNCSFDEHGTSLPGILADKIIPLLNQIEDAGDNSHHVIRLVNQWLEDQLIKKEKLDVARVRHACMLIEANQGNLSIEQLAKKVWLSKRALQYQFQEQVGLSPKLYSRITRFNALLAGIKNNQLTDWQEIVSKYNYFDQSHFIKEFKYFSGNSPAHLPDIRAILS</sequence>
<dbReference type="GO" id="GO:0043565">
    <property type="term" value="F:sequence-specific DNA binding"/>
    <property type="evidence" value="ECO:0007669"/>
    <property type="project" value="InterPro"/>
</dbReference>
<keyword evidence="2 5" id="KW-0238">DNA-binding</keyword>
<keyword evidence="6" id="KW-1185">Reference proteome</keyword>
<gene>
    <name evidence="5" type="ORF">CLV51_104421</name>
</gene>
<dbReference type="PROSITE" id="PS01124">
    <property type="entry name" value="HTH_ARAC_FAMILY_2"/>
    <property type="match status" value="1"/>
</dbReference>
<evidence type="ECO:0000256" key="3">
    <source>
        <dbReference type="ARBA" id="ARBA00023163"/>
    </source>
</evidence>
<dbReference type="Gene3D" id="1.10.10.60">
    <property type="entry name" value="Homeodomain-like"/>
    <property type="match status" value="1"/>
</dbReference>
<evidence type="ECO:0000256" key="1">
    <source>
        <dbReference type="ARBA" id="ARBA00023015"/>
    </source>
</evidence>
<dbReference type="RefSeq" id="WP_106530028.1">
    <property type="nucleotide sequence ID" value="NZ_PYAW01000004.1"/>
</dbReference>
<evidence type="ECO:0000259" key="4">
    <source>
        <dbReference type="PROSITE" id="PS01124"/>
    </source>
</evidence>
<feature type="domain" description="HTH araC/xylS-type" evidence="4">
    <location>
        <begin position="166"/>
        <end position="264"/>
    </location>
</feature>
<dbReference type="PANTHER" id="PTHR46796">
    <property type="entry name" value="HTH-TYPE TRANSCRIPTIONAL ACTIVATOR RHAS-RELATED"/>
    <property type="match status" value="1"/>
</dbReference>
<evidence type="ECO:0000313" key="6">
    <source>
        <dbReference type="Proteomes" id="UP000240971"/>
    </source>
</evidence>
<dbReference type="InterPro" id="IPR009057">
    <property type="entry name" value="Homeodomain-like_sf"/>
</dbReference>
<name>A0A2P8HHL6_CHINA</name>
<dbReference type="Proteomes" id="UP000240971">
    <property type="component" value="Unassembled WGS sequence"/>
</dbReference>
<dbReference type="PANTHER" id="PTHR46796:SF13">
    <property type="entry name" value="HTH-TYPE TRANSCRIPTIONAL ACTIVATOR RHAS"/>
    <property type="match status" value="1"/>
</dbReference>
<reference evidence="5 6" key="1">
    <citation type="submission" date="2018-03" db="EMBL/GenBank/DDBJ databases">
        <title>Genomic Encyclopedia of Archaeal and Bacterial Type Strains, Phase II (KMG-II): from individual species to whole genera.</title>
        <authorList>
            <person name="Goeker M."/>
        </authorList>
    </citation>
    <scope>NUCLEOTIDE SEQUENCE [LARGE SCALE GENOMIC DNA]</scope>
    <source>
        <strain evidence="5 6">DSM 24859</strain>
    </source>
</reference>
<dbReference type="OrthoDB" id="655946at2"/>
<dbReference type="InterPro" id="IPR018060">
    <property type="entry name" value="HTH_AraC"/>
</dbReference>
<dbReference type="InterPro" id="IPR050204">
    <property type="entry name" value="AraC_XylS_family_regulators"/>
</dbReference>
<keyword evidence="3" id="KW-0804">Transcription</keyword>
<dbReference type="SUPFAM" id="SSF46689">
    <property type="entry name" value="Homeodomain-like"/>
    <property type="match status" value="1"/>
</dbReference>
<dbReference type="SMART" id="SM00342">
    <property type="entry name" value="HTH_ARAC"/>
    <property type="match status" value="1"/>
</dbReference>
<keyword evidence="1" id="KW-0805">Transcription regulation</keyword>
<dbReference type="EMBL" id="PYAW01000004">
    <property type="protein sequence ID" value="PSL45714.1"/>
    <property type="molecule type" value="Genomic_DNA"/>
</dbReference>
<accession>A0A2P8HHL6</accession>
<protein>
    <submittedName>
        <fullName evidence="5">AraC-like DNA-binding protein</fullName>
    </submittedName>
</protein>
<evidence type="ECO:0000256" key="2">
    <source>
        <dbReference type="ARBA" id="ARBA00023125"/>
    </source>
</evidence>
<proteinExistence type="predicted"/>
<organism evidence="5 6">
    <name type="scientific">Chitinophaga niastensis</name>
    <dbReference type="NCBI Taxonomy" id="536980"/>
    <lineage>
        <taxon>Bacteria</taxon>
        <taxon>Pseudomonadati</taxon>
        <taxon>Bacteroidota</taxon>
        <taxon>Chitinophagia</taxon>
        <taxon>Chitinophagales</taxon>
        <taxon>Chitinophagaceae</taxon>
        <taxon>Chitinophaga</taxon>
    </lineage>
</organism>
<dbReference type="GO" id="GO:0003700">
    <property type="term" value="F:DNA-binding transcription factor activity"/>
    <property type="evidence" value="ECO:0007669"/>
    <property type="project" value="InterPro"/>
</dbReference>
<dbReference type="Pfam" id="PF12833">
    <property type="entry name" value="HTH_18"/>
    <property type="match status" value="1"/>
</dbReference>
<dbReference type="AlphaFoldDB" id="A0A2P8HHL6"/>
<evidence type="ECO:0000313" key="5">
    <source>
        <dbReference type="EMBL" id="PSL45714.1"/>
    </source>
</evidence>